<dbReference type="GO" id="GO:0016020">
    <property type="term" value="C:membrane"/>
    <property type="evidence" value="ECO:0007669"/>
    <property type="project" value="UniProtKB-SubCell"/>
</dbReference>
<dbReference type="EMBL" id="CCMZ01000003">
    <property type="protein sequence ID" value="CDX12205.1"/>
    <property type="molecule type" value="Genomic_DNA"/>
</dbReference>
<dbReference type="Gene3D" id="2.40.128.260">
    <property type="entry name" value="Type IV secretion system, VirB10/TraB/TrbI"/>
    <property type="match status" value="1"/>
</dbReference>
<sequence length="409" mass="44047">MRGSLMTDTSHSAAPPKLDPEQLQLRASPRRAVRFRRGVIVAIAAVGSGVIFGVTMVALRGPALRIQDLTEDRYNTERKPTAEGLGSLPKDYSAIKPKAPVLGPPLPGDLGRPILERQRQLGIAPGQQVSAEEQRLAQQAISARESQVMFRIDNRPKQTDGPDNGQARQQPFEVLPQAGAAATSASVAPAEGDQNNQQRKLDFISQRSTGGIYNPHALQTPASPYQLMAGSVIAASLITGINSDLPGLVVAQVTENVHDTVTGSTLLIPQGSRLIGTYDSVVAFGQKRALLVWQRIILPDGSSIEIDNLPATDTAGYAGLEDKVDFHVWQLIKGVAMATLLGVGTELSFGENESDLVKAIRESTQQNVSQAGQRITEKNLNIQPTITVRPGWPLRVILYKDVLLRPYTG</sequence>
<evidence type="ECO:0000256" key="2">
    <source>
        <dbReference type="ARBA" id="ARBA00010265"/>
    </source>
</evidence>
<gene>
    <name evidence="8" type="primary">trbI</name>
    <name evidence="8" type="ORF">MPL3356_110387</name>
</gene>
<evidence type="ECO:0000256" key="5">
    <source>
        <dbReference type="ARBA" id="ARBA00023136"/>
    </source>
</evidence>
<evidence type="ECO:0000256" key="1">
    <source>
        <dbReference type="ARBA" id="ARBA00004167"/>
    </source>
</evidence>
<feature type="compositionally biased region" description="Low complexity" evidence="6">
    <location>
        <begin position="178"/>
        <end position="190"/>
    </location>
</feature>
<evidence type="ECO:0000256" key="4">
    <source>
        <dbReference type="ARBA" id="ARBA00022989"/>
    </source>
</evidence>
<dbReference type="Pfam" id="PF03743">
    <property type="entry name" value="TrbI"/>
    <property type="match status" value="1"/>
</dbReference>
<feature type="transmembrane region" description="Helical" evidence="7">
    <location>
        <begin position="39"/>
        <end position="59"/>
    </location>
</feature>
<dbReference type="InterPro" id="IPR042217">
    <property type="entry name" value="T4SS_VirB10/TrbI"/>
</dbReference>
<comment type="similarity">
    <text evidence="2">Belongs to the TrbI/VirB10 family.</text>
</comment>
<feature type="compositionally biased region" description="Polar residues" evidence="6">
    <location>
        <begin position="1"/>
        <end position="12"/>
    </location>
</feature>
<evidence type="ECO:0000256" key="3">
    <source>
        <dbReference type="ARBA" id="ARBA00022692"/>
    </source>
</evidence>
<evidence type="ECO:0000313" key="8">
    <source>
        <dbReference type="EMBL" id="CDX12205.1"/>
    </source>
</evidence>
<dbReference type="CDD" id="cd16429">
    <property type="entry name" value="VirB10"/>
    <property type="match status" value="1"/>
</dbReference>
<dbReference type="STRING" id="69974.MPLDJ20_100089"/>
<name>A0A090DFA0_MESPL</name>
<feature type="region of interest" description="Disordered" evidence="6">
    <location>
        <begin position="1"/>
        <end position="25"/>
    </location>
</feature>
<evidence type="ECO:0000313" key="9">
    <source>
        <dbReference type="Proteomes" id="UP000045285"/>
    </source>
</evidence>
<dbReference type="InterPro" id="IPR005498">
    <property type="entry name" value="T4SS_VirB10/TraB/TrbI"/>
</dbReference>
<feature type="region of interest" description="Disordered" evidence="6">
    <location>
        <begin position="177"/>
        <end position="198"/>
    </location>
</feature>
<proteinExistence type="inferred from homology"/>
<comment type="subcellular location">
    <subcellularLocation>
        <location evidence="1">Membrane</location>
        <topology evidence="1">Single-pass membrane protein</topology>
    </subcellularLocation>
</comment>
<reference evidence="9" key="1">
    <citation type="submission" date="2014-08" db="EMBL/GenBank/DDBJ databases">
        <authorList>
            <person name="Moulin L."/>
        </authorList>
    </citation>
    <scope>NUCLEOTIDE SEQUENCE [LARGE SCALE GENOMIC DNA]</scope>
</reference>
<keyword evidence="3 7" id="KW-0812">Transmembrane</keyword>
<evidence type="ECO:0000256" key="7">
    <source>
        <dbReference type="SAM" id="Phobius"/>
    </source>
</evidence>
<protein>
    <submittedName>
        <fullName evidence="8">Putative TRBI CONJUGAL TRANSFER TRANSMEMBRANE PROTEIN</fullName>
    </submittedName>
</protein>
<evidence type="ECO:0000256" key="6">
    <source>
        <dbReference type="SAM" id="MobiDB-lite"/>
    </source>
</evidence>
<organism evidence="8 9">
    <name type="scientific">Mesorhizobium plurifarium</name>
    <dbReference type="NCBI Taxonomy" id="69974"/>
    <lineage>
        <taxon>Bacteria</taxon>
        <taxon>Pseudomonadati</taxon>
        <taxon>Pseudomonadota</taxon>
        <taxon>Alphaproteobacteria</taxon>
        <taxon>Hyphomicrobiales</taxon>
        <taxon>Phyllobacteriaceae</taxon>
        <taxon>Mesorhizobium</taxon>
    </lineage>
</organism>
<keyword evidence="4 7" id="KW-1133">Transmembrane helix</keyword>
<keyword evidence="9" id="KW-1185">Reference proteome</keyword>
<accession>A0A090DFA0</accession>
<dbReference type="AlphaFoldDB" id="A0A090DFA0"/>
<keyword evidence="5 7" id="KW-0472">Membrane</keyword>
<dbReference type="Proteomes" id="UP000045285">
    <property type="component" value="Unassembled WGS sequence"/>
</dbReference>